<evidence type="ECO:0000313" key="10">
    <source>
        <dbReference type="EMBL" id="KAF7164110.1"/>
    </source>
</evidence>
<proteinExistence type="inferred from homology"/>
<dbReference type="InterPro" id="IPR003663">
    <property type="entry name" value="Sugar/inositol_transpt"/>
</dbReference>
<dbReference type="Proteomes" id="UP000630445">
    <property type="component" value="Unassembled WGS sequence"/>
</dbReference>
<feature type="transmembrane region" description="Helical" evidence="7">
    <location>
        <begin position="300"/>
        <end position="323"/>
    </location>
</feature>
<dbReference type="Proteomes" id="UP000662466">
    <property type="component" value="Unassembled WGS sequence"/>
</dbReference>
<dbReference type="PROSITE" id="PS00217">
    <property type="entry name" value="SUGAR_TRANSPORT_2"/>
    <property type="match status" value="1"/>
</dbReference>
<dbReference type="InterPro" id="IPR036259">
    <property type="entry name" value="MFS_trans_sf"/>
</dbReference>
<sequence length="491" mass="53580">MTASTSHGRVRAQHTSLINIMLVLTAGVAGFNYGYMNNVIAGSFSQTSFLKKFLMRKLSIFKSFFGFALVGAIIQSYISNHWGRRAATATAAGLLVISGALQAGSVNIAMFLVARYIAGIGCGMVMSNTPVYMSEIAPPHTRGLLVGLQGNCITLGYIASSGAALGFHFVDEPYQWRLNFVISTAMALILLVSLYFLPESPRWLVEHGRKEEAGRILERLHRTKDDPDGVLAHAEMVQIVAQVEAEKSLPSSYLYILRTPQLRKRFICTLLGWTMGQATGITVLANLTPILFANLGYGTTLQLCLSLVWTICLFLGCFVNIFLLDRIGRVKLLVAGGFGISILLSVEAALQKFYLDGHNKSGVQAAVAMYFLIAIWYTCTIECTGYVYGCEIWPTHLRSQGAAISYFGFYITSIWITAPAATAFSTIGWKYYMVPIAVTVPLTIAIMVLCPETAGLTLEEIGGKFGDKVEIEFENALDEKTAGKSHDGEIS</sequence>
<dbReference type="InterPro" id="IPR020846">
    <property type="entry name" value="MFS_dom"/>
</dbReference>
<evidence type="ECO:0000256" key="1">
    <source>
        <dbReference type="ARBA" id="ARBA00004141"/>
    </source>
</evidence>
<comment type="subcellular location">
    <subcellularLocation>
        <location evidence="1">Membrane</location>
        <topology evidence="1">Multi-pass membrane protein</topology>
    </subcellularLocation>
</comment>
<feature type="transmembrane region" description="Helical" evidence="7">
    <location>
        <begin position="367"/>
        <end position="389"/>
    </location>
</feature>
<dbReference type="PANTHER" id="PTHR48022">
    <property type="entry name" value="PLASTIDIC GLUCOSE TRANSPORTER 4"/>
    <property type="match status" value="1"/>
</dbReference>
<keyword evidence="3" id="KW-0813">Transport</keyword>
<dbReference type="SUPFAM" id="SSF103473">
    <property type="entry name" value="MFS general substrate transporter"/>
    <property type="match status" value="1"/>
</dbReference>
<feature type="transmembrane region" description="Helical" evidence="7">
    <location>
        <begin position="144"/>
        <end position="170"/>
    </location>
</feature>
<dbReference type="InterPro" id="IPR050360">
    <property type="entry name" value="MFS_Sugar_Transporters"/>
</dbReference>
<evidence type="ECO:0000256" key="7">
    <source>
        <dbReference type="SAM" id="Phobius"/>
    </source>
</evidence>
<evidence type="ECO:0000256" key="2">
    <source>
        <dbReference type="ARBA" id="ARBA00010992"/>
    </source>
</evidence>
<dbReference type="EMBL" id="JACBAF010002196">
    <property type="protein sequence ID" value="KAF7164110.1"/>
    <property type="molecule type" value="Genomic_DNA"/>
</dbReference>
<feature type="domain" description="Major facilitator superfamily (MFS) profile" evidence="8">
    <location>
        <begin position="18"/>
        <end position="454"/>
    </location>
</feature>
<reference evidence="9" key="1">
    <citation type="submission" date="2020-06" db="EMBL/GenBank/DDBJ databases">
        <title>Draft genome sequences of strains closely related to Aspergillus parafelis and Aspergillus hiratsukae.</title>
        <authorList>
            <person name="Dos Santos R.A.C."/>
            <person name="Rivero-Menendez O."/>
            <person name="Steenwyk J.L."/>
            <person name="Mead M.E."/>
            <person name="Goldman G.H."/>
            <person name="Alastruey-Izquierdo A."/>
            <person name="Rokas A."/>
        </authorList>
    </citation>
    <scope>NUCLEOTIDE SEQUENCE</scope>
    <source>
        <strain evidence="9">CNM-CM5793</strain>
        <strain evidence="10">CNM-CM6106</strain>
    </source>
</reference>
<dbReference type="Gene3D" id="1.20.1250.20">
    <property type="entry name" value="MFS general substrate transporter like domains"/>
    <property type="match status" value="1"/>
</dbReference>
<keyword evidence="5 7" id="KW-1133">Transmembrane helix</keyword>
<evidence type="ECO:0000256" key="6">
    <source>
        <dbReference type="ARBA" id="ARBA00023136"/>
    </source>
</evidence>
<feature type="transmembrane region" description="Helical" evidence="7">
    <location>
        <begin position="86"/>
        <end position="103"/>
    </location>
</feature>
<organism evidence="9 11">
    <name type="scientific">Aspergillus hiratsukae</name>
    <dbReference type="NCBI Taxonomy" id="1194566"/>
    <lineage>
        <taxon>Eukaryota</taxon>
        <taxon>Fungi</taxon>
        <taxon>Dikarya</taxon>
        <taxon>Ascomycota</taxon>
        <taxon>Pezizomycotina</taxon>
        <taxon>Eurotiomycetes</taxon>
        <taxon>Eurotiomycetidae</taxon>
        <taxon>Eurotiales</taxon>
        <taxon>Aspergillaceae</taxon>
        <taxon>Aspergillus</taxon>
        <taxon>Aspergillus subgen. Fumigati</taxon>
    </lineage>
</organism>
<dbReference type="AlphaFoldDB" id="A0A8H6PBJ5"/>
<feature type="transmembrane region" description="Helical" evidence="7">
    <location>
        <begin position="401"/>
        <end position="425"/>
    </location>
</feature>
<evidence type="ECO:0000313" key="9">
    <source>
        <dbReference type="EMBL" id="KAF7125414.1"/>
    </source>
</evidence>
<feature type="transmembrane region" description="Helical" evidence="7">
    <location>
        <begin position="332"/>
        <end position="355"/>
    </location>
</feature>
<comment type="caution">
    <text evidence="9">The sequence shown here is derived from an EMBL/GenBank/DDBJ whole genome shotgun (WGS) entry which is preliminary data.</text>
</comment>
<dbReference type="GO" id="GO:0016020">
    <property type="term" value="C:membrane"/>
    <property type="evidence" value="ECO:0007669"/>
    <property type="project" value="UniProtKB-SubCell"/>
</dbReference>
<evidence type="ECO:0000256" key="3">
    <source>
        <dbReference type="ARBA" id="ARBA00022448"/>
    </source>
</evidence>
<dbReference type="GO" id="GO:0005351">
    <property type="term" value="F:carbohydrate:proton symporter activity"/>
    <property type="evidence" value="ECO:0007669"/>
    <property type="project" value="TreeGrafter"/>
</dbReference>
<comment type="similarity">
    <text evidence="2">Belongs to the major facilitator superfamily. Sugar transporter (TC 2.A.1.1) family.</text>
</comment>
<feature type="transmembrane region" description="Helical" evidence="7">
    <location>
        <begin position="16"/>
        <end position="35"/>
    </location>
</feature>
<evidence type="ECO:0000259" key="8">
    <source>
        <dbReference type="PROSITE" id="PS50850"/>
    </source>
</evidence>
<feature type="transmembrane region" description="Helical" evidence="7">
    <location>
        <begin position="176"/>
        <end position="197"/>
    </location>
</feature>
<keyword evidence="6 7" id="KW-0472">Membrane</keyword>
<dbReference type="InterPro" id="IPR005828">
    <property type="entry name" value="MFS_sugar_transport-like"/>
</dbReference>
<dbReference type="PANTHER" id="PTHR48022:SF30">
    <property type="entry name" value="MAJOR FACILITATOR SUPERFAMILY (MFS) PROFILE DOMAIN-CONTAINING PROTEIN"/>
    <property type="match status" value="1"/>
</dbReference>
<feature type="transmembrane region" description="Helical" evidence="7">
    <location>
        <begin position="431"/>
        <end position="450"/>
    </location>
</feature>
<dbReference type="EMBL" id="JACBAD010001983">
    <property type="protein sequence ID" value="KAF7125414.1"/>
    <property type="molecule type" value="Genomic_DNA"/>
</dbReference>
<dbReference type="InterPro" id="IPR005829">
    <property type="entry name" value="Sugar_transporter_CS"/>
</dbReference>
<protein>
    <recommendedName>
        <fullName evidence="8">Major facilitator superfamily (MFS) profile domain-containing protein</fullName>
    </recommendedName>
</protein>
<dbReference type="OrthoDB" id="6612291at2759"/>
<keyword evidence="11" id="KW-1185">Reference proteome</keyword>
<dbReference type="PROSITE" id="PS50850">
    <property type="entry name" value="MFS"/>
    <property type="match status" value="1"/>
</dbReference>
<name>A0A8H6PBJ5_9EURO</name>
<accession>A0A8H6PBJ5</accession>
<gene>
    <name evidence="9" type="ORF">CNMCM5793_001592</name>
    <name evidence="10" type="ORF">CNMCM6106_000768</name>
</gene>
<dbReference type="PRINTS" id="PR00171">
    <property type="entry name" value="SUGRTRNSPORT"/>
</dbReference>
<evidence type="ECO:0000256" key="4">
    <source>
        <dbReference type="ARBA" id="ARBA00022692"/>
    </source>
</evidence>
<feature type="transmembrane region" description="Helical" evidence="7">
    <location>
        <begin position="55"/>
        <end position="74"/>
    </location>
</feature>
<dbReference type="Pfam" id="PF00083">
    <property type="entry name" value="Sugar_tr"/>
    <property type="match status" value="1"/>
</dbReference>
<keyword evidence="4 7" id="KW-0812">Transmembrane</keyword>
<evidence type="ECO:0000256" key="5">
    <source>
        <dbReference type="ARBA" id="ARBA00022989"/>
    </source>
</evidence>
<feature type="transmembrane region" description="Helical" evidence="7">
    <location>
        <begin position="266"/>
        <end position="288"/>
    </location>
</feature>
<evidence type="ECO:0000313" key="11">
    <source>
        <dbReference type="Proteomes" id="UP000630445"/>
    </source>
</evidence>